<reference evidence="3 4" key="1">
    <citation type="submission" date="2019-12" db="EMBL/GenBank/DDBJ databases">
        <title>Complete genome sequence of Algicella marina strain 9Alg 56(T) isolated from the red alga Tichocarpus crinitus.</title>
        <authorList>
            <person name="Kim S.-G."/>
            <person name="Nedashkovskaya O.I."/>
        </authorList>
    </citation>
    <scope>NUCLEOTIDE SEQUENCE [LARGE SCALE GENOMIC DNA]</scope>
    <source>
        <strain evidence="3 4">9Alg 56</strain>
    </source>
</reference>
<dbReference type="InterPro" id="IPR011059">
    <property type="entry name" value="Metal-dep_hydrolase_composite"/>
</dbReference>
<evidence type="ECO:0000259" key="2">
    <source>
        <dbReference type="Pfam" id="PF07969"/>
    </source>
</evidence>
<dbReference type="Gene3D" id="2.30.40.10">
    <property type="entry name" value="Urease, subunit C, domain 1"/>
    <property type="match status" value="2"/>
</dbReference>
<keyword evidence="4" id="KW-1185">Reference proteome</keyword>
<dbReference type="InterPro" id="IPR013108">
    <property type="entry name" value="Amidohydro_3"/>
</dbReference>
<evidence type="ECO:0000313" key="4">
    <source>
        <dbReference type="Proteomes" id="UP000464495"/>
    </source>
</evidence>
<organism evidence="3 4">
    <name type="scientific">Algicella marina</name>
    <dbReference type="NCBI Taxonomy" id="2683284"/>
    <lineage>
        <taxon>Bacteria</taxon>
        <taxon>Pseudomonadati</taxon>
        <taxon>Pseudomonadota</taxon>
        <taxon>Alphaproteobacteria</taxon>
        <taxon>Rhodobacterales</taxon>
        <taxon>Paracoccaceae</taxon>
        <taxon>Algicella</taxon>
    </lineage>
</organism>
<dbReference type="PANTHER" id="PTHR43135:SF3">
    <property type="entry name" value="ALPHA-D-RIBOSE 1-METHYLPHOSPHONATE 5-TRIPHOSPHATE DIPHOSPHATASE"/>
    <property type="match status" value="1"/>
</dbReference>
<dbReference type="KEGG" id="amaq:GO499_19160"/>
<feature type="region of interest" description="Disordered" evidence="1">
    <location>
        <begin position="1"/>
        <end position="22"/>
    </location>
</feature>
<dbReference type="GO" id="GO:0019700">
    <property type="term" value="P:organic phosphonate catabolic process"/>
    <property type="evidence" value="ECO:0007669"/>
    <property type="project" value="InterPro"/>
</dbReference>
<dbReference type="Gene3D" id="3.20.20.140">
    <property type="entry name" value="Metal-dependent hydrolases"/>
    <property type="match status" value="2"/>
</dbReference>
<dbReference type="EC" id="3.6.1.63" evidence="3"/>
<dbReference type="InterPro" id="IPR012696">
    <property type="entry name" value="PhnM"/>
</dbReference>
<sequence>MPPTRRRLPSKSPTRIAEPPPVPADLRLAGAEILAPDGFATGDIAFRDGRLCDRVHSGDRVIDATGLMILPGIVDLHGDGFERHLAPRRGVVTDFRRALRWVEAEIAACGITTSWLAQFWSWEGGMRAPAFAARVAEAVAAYEARLDLRLQLRLETHMVADGPEVEAFVNRHGIDYLVFNDHLPHTYLAEGRKPPRLAGSAAKAGTSPERYLAEMNRLHDLGDEVPAFVAALATRLRSRGLRLGSHDDTDAATRQSWSRMGLQIAEFPVTRTAAEAATAAGDPVVMGAPNIVRGGSHNRGGIAAEPLIADGLVTAIASDYHYPSTADAAFALADRGTLSLPKAWALVSSSPAATMGLADRGRIAPGLRADVVVLDTTSRRILATFAAGRPVHLTGRLAEALIG</sequence>
<protein>
    <submittedName>
        <fullName evidence="3">Alpha-D-ribose 1-methylphosphonate 5-triphosphate diphosphatase</fullName>
        <ecNumber evidence="3">3.6.1.63</ecNumber>
    </submittedName>
</protein>
<evidence type="ECO:0000313" key="3">
    <source>
        <dbReference type="EMBL" id="QHQ37150.1"/>
    </source>
</evidence>
<name>A0A6P1T633_9RHOB</name>
<evidence type="ECO:0000256" key="1">
    <source>
        <dbReference type="SAM" id="MobiDB-lite"/>
    </source>
</evidence>
<gene>
    <name evidence="3" type="ORF">GO499_19160</name>
</gene>
<dbReference type="SUPFAM" id="SSF51338">
    <property type="entry name" value="Composite domain of metallo-dependent hydrolases"/>
    <property type="match status" value="1"/>
</dbReference>
<dbReference type="GO" id="GO:0016810">
    <property type="term" value="F:hydrolase activity, acting on carbon-nitrogen (but not peptide) bonds"/>
    <property type="evidence" value="ECO:0007669"/>
    <property type="project" value="InterPro"/>
</dbReference>
<dbReference type="EMBL" id="CP046620">
    <property type="protein sequence ID" value="QHQ37150.1"/>
    <property type="molecule type" value="Genomic_DNA"/>
</dbReference>
<dbReference type="PIRSF" id="PIRSF038971">
    <property type="entry name" value="PhnM"/>
    <property type="match status" value="1"/>
</dbReference>
<dbReference type="Pfam" id="PF07969">
    <property type="entry name" value="Amidohydro_3"/>
    <property type="match status" value="1"/>
</dbReference>
<feature type="domain" description="Amidohydrolase 3" evidence="2">
    <location>
        <begin position="94"/>
        <end position="376"/>
    </location>
</feature>
<dbReference type="Proteomes" id="UP000464495">
    <property type="component" value="Chromosome"/>
</dbReference>
<dbReference type="InterPro" id="IPR051781">
    <property type="entry name" value="Metallo-dep_Hydrolase"/>
</dbReference>
<accession>A0A6P1T633</accession>
<proteinExistence type="predicted"/>
<dbReference type="PANTHER" id="PTHR43135">
    <property type="entry name" value="ALPHA-D-RIBOSE 1-METHYLPHOSPHONATE 5-TRIPHOSPHATE DIPHOSPHATASE"/>
    <property type="match status" value="1"/>
</dbReference>
<dbReference type="SUPFAM" id="SSF51556">
    <property type="entry name" value="Metallo-dependent hydrolases"/>
    <property type="match status" value="1"/>
</dbReference>
<dbReference type="NCBIfam" id="NF011987">
    <property type="entry name" value="PRK15446.2-3"/>
    <property type="match status" value="1"/>
</dbReference>
<dbReference type="AlphaFoldDB" id="A0A6P1T633"/>
<keyword evidence="3" id="KW-0378">Hydrolase</keyword>
<dbReference type="InterPro" id="IPR032466">
    <property type="entry name" value="Metal_Hydrolase"/>
</dbReference>